<gene>
    <name evidence="1" type="ORF">CLV51_10733</name>
</gene>
<dbReference type="Pfam" id="PF03130">
    <property type="entry name" value="HEAT_PBS"/>
    <property type="match status" value="1"/>
</dbReference>
<reference evidence="1 2" key="1">
    <citation type="submission" date="2018-03" db="EMBL/GenBank/DDBJ databases">
        <title>Genomic Encyclopedia of Archaeal and Bacterial Type Strains, Phase II (KMG-II): from individual species to whole genera.</title>
        <authorList>
            <person name="Goeker M."/>
        </authorList>
    </citation>
    <scope>NUCLEOTIDE SEQUENCE [LARGE SCALE GENOMIC DNA]</scope>
    <source>
        <strain evidence="1 2">DSM 24859</strain>
    </source>
</reference>
<dbReference type="SMART" id="SM00567">
    <property type="entry name" value="EZ_HEAT"/>
    <property type="match status" value="1"/>
</dbReference>
<dbReference type="InterPro" id="IPR016024">
    <property type="entry name" value="ARM-type_fold"/>
</dbReference>
<dbReference type="Gene3D" id="2.20.140.10">
    <property type="entry name" value="WGR domain"/>
    <property type="match status" value="1"/>
</dbReference>
<protein>
    <submittedName>
        <fullName evidence="1">HEAT repeat protein</fullName>
    </submittedName>
</protein>
<dbReference type="CDD" id="cd07998">
    <property type="entry name" value="WGR_DNA_ligase"/>
    <property type="match status" value="1"/>
</dbReference>
<dbReference type="SUPFAM" id="SSF48371">
    <property type="entry name" value="ARM repeat"/>
    <property type="match status" value="2"/>
</dbReference>
<evidence type="ECO:0000313" key="2">
    <source>
        <dbReference type="Proteomes" id="UP000240971"/>
    </source>
</evidence>
<dbReference type="InterPro" id="IPR004155">
    <property type="entry name" value="PBS_lyase_HEAT"/>
</dbReference>
<name>A0A2P8HBX8_CHINA</name>
<accession>A0A2P8HBX8</accession>
<dbReference type="Proteomes" id="UP000240971">
    <property type="component" value="Unassembled WGS sequence"/>
</dbReference>
<comment type="caution">
    <text evidence="1">The sequence shown here is derived from an EMBL/GenBank/DDBJ whole genome shotgun (WGS) entry which is preliminary data.</text>
</comment>
<dbReference type="AlphaFoldDB" id="A0A2P8HBX8"/>
<sequence>MRIVRNVKLFFREGNSDKTYEIDLCEVGPEQYIVNFRYGKRFGALKEGTKTVAPVALSAATTIFDALEKEKRSKGYLGEQEAVQDLAFVPVDTTLVTDARHRVILKRLQDTVEGKSSYKTVWKTSRVIWKAGELKIGEAIPYLIKLVERGDALQRYSALWSLGKCADPAAIPVLRSYADNGSYPLNIRMLAANALLLVLPEEERKAHIQSYLQRLPEIFQETIAKNDPGEIYVLMYQRVFTQQQLNYPLLEDLHLVAYENAAVKQALVSLLTELPFRPSYFQHIRHIFKQAELRGDQGIVAVLAGRFERETPMFTNPGTRINYDDEEYVPDTYIPELQEYFKADKELKKPASKLSFSNRTRAYLHRRVLRTMRLYGHENDIQYVRLATALLLQYEEARDATKEYQLMQWGYVNGRYLATYKQFPANSRAVYLNYVLRGNTANMRLTTDGGEWFFEEPKGTNGKAPTQTVSKANPDEVKPGDKENLLKKLFGWLGNGKTAAATTGIPKEYNPAPAASNEIVSDIPFLHLWQQLPQAFIQLLVSARMDVVHIFAMEQLKAHPDYNSLKEKMDEGVISGLLINAFSIPAMFGLELAKEKYSPANPSLFLLYSLTASPLALARIQGLQWISDHQSICLGDEEFVMRMIFSGYPDVRNFARKQLNADYLPLEKARVLCAKSVAALLALKTTTPEQNDNLNDGCSILELHCAHALTETGIPVIEDLLKSPVQANHAFAARLLLLKKGHFNFSEVSDNLLENLLSNTYEPVRAAGVGILNAMNADELLKRPELLLFTILATHTDVRNTVRPLIHKLVKHDSRLAVYLVNELVPRLMRKETVEGIHEDIAKILSNELVNFLHDVDIATALRLLYSNYRSAQEFGIVVLEKYIPAEALSLKQVIAAGSHELLAVRTWSWAFYNNNVARIRYEREAAMGLLDAKWDDTRHMAMEFFRTQFTENDWTPDTLVAVADSVRPDIQAFGRELLMRFFKEADGQTYLLKLSQHPSVNMQLFATNYLEAYAAGNLEYLKELEPYFRSVLSRVNKARAAKERIFLFLEKEAWKNWAAADYIGQIIAHISVTVAIGDKARCIAIMRKIQERYIVKLPIKVETAAIRVS</sequence>
<organism evidence="1 2">
    <name type="scientific">Chitinophaga niastensis</name>
    <dbReference type="NCBI Taxonomy" id="536980"/>
    <lineage>
        <taxon>Bacteria</taxon>
        <taxon>Pseudomonadati</taxon>
        <taxon>Bacteroidota</taxon>
        <taxon>Chitinophagia</taxon>
        <taxon>Chitinophagales</taxon>
        <taxon>Chitinophagaceae</taxon>
        <taxon>Chitinophaga</taxon>
    </lineage>
</organism>
<dbReference type="Gene3D" id="1.25.10.10">
    <property type="entry name" value="Leucine-rich Repeat Variant"/>
    <property type="match status" value="1"/>
</dbReference>
<dbReference type="OrthoDB" id="435394at2"/>
<keyword evidence="2" id="KW-1185">Reference proteome</keyword>
<proteinExistence type="predicted"/>
<evidence type="ECO:0000313" key="1">
    <source>
        <dbReference type="EMBL" id="PSL43724.1"/>
    </source>
</evidence>
<dbReference type="RefSeq" id="WP_106530708.1">
    <property type="nucleotide sequence ID" value="NZ_PYAW01000007.1"/>
</dbReference>
<dbReference type="EMBL" id="PYAW01000007">
    <property type="protein sequence ID" value="PSL43724.1"/>
    <property type="molecule type" value="Genomic_DNA"/>
</dbReference>
<dbReference type="InterPro" id="IPR011989">
    <property type="entry name" value="ARM-like"/>
</dbReference>